<dbReference type="KEGG" id="aplc:110982761"/>
<keyword evidence="5" id="KW-0136">Cellulose degradation</keyword>
<dbReference type="OrthoDB" id="10257085at2759"/>
<evidence type="ECO:0000259" key="11">
    <source>
        <dbReference type="SMART" id="SM00637"/>
    </source>
</evidence>
<evidence type="ECO:0000313" key="12">
    <source>
        <dbReference type="Proteomes" id="UP000694845"/>
    </source>
</evidence>
<dbReference type="Pfam" id="PF00759">
    <property type="entry name" value="Glyco_hydro_9"/>
    <property type="match status" value="1"/>
</dbReference>
<evidence type="ECO:0000313" key="13">
    <source>
        <dbReference type="RefSeq" id="XP_022097093.1"/>
    </source>
</evidence>
<dbReference type="Gene3D" id="2.60.40.290">
    <property type="match status" value="3"/>
</dbReference>
<keyword evidence="4" id="KW-0378">Hydrolase</keyword>
<evidence type="ECO:0000256" key="9">
    <source>
        <dbReference type="SAM" id="MobiDB-lite"/>
    </source>
</evidence>
<evidence type="ECO:0000256" key="4">
    <source>
        <dbReference type="ARBA" id="ARBA00022801"/>
    </source>
</evidence>
<keyword evidence="8" id="KW-0624">Polysaccharide degradation</keyword>
<dbReference type="GO" id="GO:0008810">
    <property type="term" value="F:cellulase activity"/>
    <property type="evidence" value="ECO:0007669"/>
    <property type="project" value="UniProtKB-EC"/>
</dbReference>
<protein>
    <recommendedName>
        <fullName evidence="3">cellulase</fullName>
        <ecNumber evidence="3">3.2.1.4</ecNumber>
    </recommendedName>
</protein>
<dbReference type="SUPFAM" id="SSF49384">
    <property type="entry name" value="Carbohydrate-binding domain"/>
    <property type="match status" value="3"/>
</dbReference>
<dbReference type="InterPro" id="IPR001919">
    <property type="entry name" value="CBD2"/>
</dbReference>
<evidence type="ECO:0000256" key="7">
    <source>
        <dbReference type="ARBA" id="ARBA00023295"/>
    </source>
</evidence>
<dbReference type="FunFam" id="1.50.10.10:FF:000020">
    <property type="entry name" value="Endoglucanase"/>
    <property type="match status" value="1"/>
</dbReference>
<feature type="region of interest" description="Disordered" evidence="9">
    <location>
        <begin position="413"/>
        <end position="467"/>
    </location>
</feature>
<dbReference type="PANTHER" id="PTHR22298">
    <property type="entry name" value="ENDO-1,4-BETA-GLUCANASE"/>
    <property type="match status" value="1"/>
</dbReference>
<comment type="catalytic activity">
    <reaction evidence="1">
        <text>Endohydrolysis of (1-&gt;4)-beta-D-glucosidic linkages in cellulose, lichenin and cereal beta-D-glucans.</text>
        <dbReference type="EC" id="3.2.1.4"/>
    </reaction>
</comment>
<dbReference type="OMA" id="EWPGNFK"/>
<evidence type="ECO:0000256" key="3">
    <source>
        <dbReference type="ARBA" id="ARBA00012601"/>
    </source>
</evidence>
<gene>
    <name evidence="13" type="primary">LOC110982761</name>
</gene>
<feature type="domain" description="CBM2" evidence="11">
    <location>
        <begin position="26"/>
        <end position="122"/>
    </location>
</feature>
<dbReference type="GO" id="GO:0030245">
    <property type="term" value="P:cellulose catabolic process"/>
    <property type="evidence" value="ECO:0007669"/>
    <property type="project" value="UniProtKB-KW"/>
</dbReference>
<proteinExistence type="inferred from homology"/>
<evidence type="ECO:0000256" key="8">
    <source>
        <dbReference type="ARBA" id="ARBA00023326"/>
    </source>
</evidence>
<dbReference type="GeneID" id="110982761"/>
<feature type="region of interest" description="Disordered" evidence="9">
    <location>
        <begin position="261"/>
        <end position="285"/>
    </location>
</feature>
<dbReference type="GO" id="GO:0030247">
    <property type="term" value="F:polysaccharide binding"/>
    <property type="evidence" value="ECO:0007669"/>
    <property type="project" value="InterPro"/>
</dbReference>
<keyword evidence="12" id="KW-1185">Reference proteome</keyword>
<feature type="compositionally biased region" description="Low complexity" evidence="9">
    <location>
        <begin position="276"/>
        <end position="285"/>
    </location>
</feature>
<evidence type="ECO:0000256" key="1">
    <source>
        <dbReference type="ARBA" id="ARBA00000966"/>
    </source>
</evidence>
<evidence type="ECO:0000256" key="5">
    <source>
        <dbReference type="ARBA" id="ARBA00023001"/>
    </source>
</evidence>
<dbReference type="Gene3D" id="1.50.10.10">
    <property type="match status" value="1"/>
</dbReference>
<comment type="similarity">
    <text evidence="2">Belongs to the glycosyl hydrolase 9 (cellulase E) family.</text>
</comment>
<keyword evidence="10" id="KW-0732">Signal</keyword>
<reference evidence="13" key="1">
    <citation type="submission" date="2025-08" db="UniProtKB">
        <authorList>
            <consortium name="RefSeq"/>
        </authorList>
    </citation>
    <scope>IDENTIFICATION</scope>
</reference>
<feature type="compositionally biased region" description="Low complexity" evidence="9">
    <location>
        <begin position="454"/>
        <end position="467"/>
    </location>
</feature>
<evidence type="ECO:0000256" key="6">
    <source>
        <dbReference type="ARBA" id="ARBA00023277"/>
    </source>
</evidence>
<keyword evidence="6" id="KW-0119">Carbohydrate metabolism</keyword>
<sequence length="914" mass="100010">MLRFMLLCFDLLVVCSSVVNAACYTCGSTTYIRNQWPNNFDAEFSIPITNSVSEGWTLELQFSKPVTNLQIWRADIKSTKSNSSLYILKNKHWNRNLSPGRNLVMSFLGQFNGPSPSFTVRLLGQADCGQCLDGAVIPTTPRPLVATPLGCRTCCSSAEVTHEWPGNFDGEFRVLVEYEVTSGWVAELVFSDPVFNLQVYDAQITDILQGGKIYRLTNKHYNADLAEGIEHIQRFQASAAVTPSFTVHMVGQPECCQGDSAVSCHPSTTLPPPTSEPDATSPTTAASTLQCPLTNIVDEWPGNFKGEIVIPIRNEVSGGWLVELKFSEPVLNLQVYRANVLSILDGGKTYLIKNKDYNADQLVGAVLREQFQASASNTPSFTARMIGQPDCSITPTPTGATEVSTTISKAHTTETRIEPSTYRSTVPPTEPPTEPRTIQPVSEQTTFPVSEPSTPALPTTAKATTTGVPLTPSSAPYDYAEVIHKSILFYEAQRSGPLPANNRIPWRADSTVNDRGLNGEDLTGGWFDAGDHVKFGFPMASTVTVLAWGLVEYRDAYIGSGELVNMLDCIKWATDYFLKCHTGMYEFYAQVGDGHLDHAYWGRPEDMTINRPAFKITAANPGTEIAGETAAALAASSIAFRETDPAYADELLQHARELYDFANRWRGKYTDAIPNAASFYDSHSGYGDELAWSAAWLARATGDSSYVTAATAHYDTFNIGSGTPWAFSWDDKKAGVMMLMYQLTGASRYQTAITDFLDSWQPGNIHYTPKGLAWRDQWGTNRYAANTAFLALVAAREGIDATKYSDFAKQQINYMLGDAGRSYVVGFGNNPPHSPHHRASSCPDMPAPCDWGNLDGSDPNPQVLEGALVGGPDQNDGFVNNRRDFVQNEVATDYNAGFQSAVAGLKSLVINGLY</sequence>
<accession>A0A8B7YUW6</accession>
<name>A0A8B7YUW6_ACAPL</name>
<dbReference type="Pfam" id="PF00553">
    <property type="entry name" value="CBM_2"/>
    <property type="match status" value="1"/>
</dbReference>
<dbReference type="Proteomes" id="UP000694845">
    <property type="component" value="Unplaced"/>
</dbReference>
<dbReference type="InterPro" id="IPR012291">
    <property type="entry name" value="CBM2_carb-bd_dom_sf"/>
</dbReference>
<dbReference type="InterPro" id="IPR008965">
    <property type="entry name" value="CBM2/CBM3_carb-bd_dom_sf"/>
</dbReference>
<dbReference type="InterPro" id="IPR012341">
    <property type="entry name" value="6hp_glycosidase-like_sf"/>
</dbReference>
<dbReference type="SUPFAM" id="SSF48208">
    <property type="entry name" value="Six-hairpin glycosidases"/>
    <property type="match status" value="1"/>
</dbReference>
<feature type="chain" id="PRO_5034189397" description="cellulase" evidence="10">
    <location>
        <begin position="22"/>
        <end position="914"/>
    </location>
</feature>
<evidence type="ECO:0000256" key="10">
    <source>
        <dbReference type="SAM" id="SignalP"/>
    </source>
</evidence>
<dbReference type="SMART" id="SM00637">
    <property type="entry name" value="CBD_II"/>
    <property type="match status" value="1"/>
</dbReference>
<feature type="compositionally biased region" description="Polar residues" evidence="9">
    <location>
        <begin position="439"/>
        <end position="453"/>
    </location>
</feature>
<keyword evidence="7" id="KW-0326">Glycosidase</keyword>
<organism evidence="12 13">
    <name type="scientific">Acanthaster planci</name>
    <name type="common">Crown-of-thorns starfish</name>
    <dbReference type="NCBI Taxonomy" id="133434"/>
    <lineage>
        <taxon>Eukaryota</taxon>
        <taxon>Metazoa</taxon>
        <taxon>Echinodermata</taxon>
        <taxon>Eleutherozoa</taxon>
        <taxon>Asterozoa</taxon>
        <taxon>Asteroidea</taxon>
        <taxon>Valvatacea</taxon>
        <taxon>Valvatida</taxon>
        <taxon>Acanthasteridae</taxon>
        <taxon>Acanthaster</taxon>
    </lineage>
</organism>
<dbReference type="InterPro" id="IPR008928">
    <property type="entry name" value="6-hairpin_glycosidase_sf"/>
</dbReference>
<evidence type="ECO:0000256" key="2">
    <source>
        <dbReference type="ARBA" id="ARBA00007072"/>
    </source>
</evidence>
<dbReference type="RefSeq" id="XP_022097093.1">
    <property type="nucleotide sequence ID" value="XM_022241401.1"/>
</dbReference>
<dbReference type="AlphaFoldDB" id="A0A8B7YUW6"/>
<dbReference type="InterPro" id="IPR001701">
    <property type="entry name" value="Glyco_hydro_9"/>
</dbReference>
<dbReference type="EC" id="3.2.1.4" evidence="3"/>
<feature type="signal peptide" evidence="10">
    <location>
        <begin position="1"/>
        <end position="21"/>
    </location>
</feature>